<evidence type="ECO:0000313" key="2">
    <source>
        <dbReference type="Proteomes" id="UP000324233"/>
    </source>
</evidence>
<gene>
    <name evidence="1" type="ORF">OJF2_60850</name>
</gene>
<dbReference type="Proteomes" id="UP000324233">
    <property type="component" value="Chromosome"/>
</dbReference>
<accession>A0A5B9WB68</accession>
<name>A0A5B9WB68_9BACT</name>
<dbReference type="RefSeq" id="WP_148597045.1">
    <property type="nucleotide sequence ID" value="NZ_CP042997.1"/>
</dbReference>
<reference evidence="1 2" key="1">
    <citation type="submission" date="2019-08" db="EMBL/GenBank/DDBJ databases">
        <title>Deep-cultivation of Planctomycetes and their phenomic and genomic characterization uncovers novel biology.</title>
        <authorList>
            <person name="Wiegand S."/>
            <person name="Jogler M."/>
            <person name="Boedeker C."/>
            <person name="Pinto D."/>
            <person name="Vollmers J."/>
            <person name="Rivas-Marin E."/>
            <person name="Kohn T."/>
            <person name="Peeters S.H."/>
            <person name="Heuer A."/>
            <person name="Rast P."/>
            <person name="Oberbeckmann S."/>
            <person name="Bunk B."/>
            <person name="Jeske O."/>
            <person name="Meyerdierks A."/>
            <person name="Storesund J.E."/>
            <person name="Kallscheuer N."/>
            <person name="Luecker S."/>
            <person name="Lage O.M."/>
            <person name="Pohl T."/>
            <person name="Merkel B.J."/>
            <person name="Hornburger P."/>
            <person name="Mueller R.-W."/>
            <person name="Bruemmer F."/>
            <person name="Labrenz M."/>
            <person name="Spormann A.M."/>
            <person name="Op den Camp H."/>
            <person name="Overmann J."/>
            <person name="Amann R."/>
            <person name="Jetten M.S.M."/>
            <person name="Mascher T."/>
            <person name="Medema M.H."/>
            <person name="Devos D.P."/>
            <person name="Kaster A.-K."/>
            <person name="Ovreas L."/>
            <person name="Rohde M."/>
            <person name="Galperin M.Y."/>
            <person name="Jogler C."/>
        </authorList>
    </citation>
    <scope>NUCLEOTIDE SEQUENCE [LARGE SCALE GENOMIC DNA]</scope>
    <source>
        <strain evidence="1 2">OJF2</strain>
    </source>
</reference>
<keyword evidence="2" id="KW-1185">Reference proteome</keyword>
<dbReference type="KEGG" id="agv:OJF2_60850"/>
<evidence type="ECO:0000313" key="1">
    <source>
        <dbReference type="EMBL" id="QEH37494.1"/>
    </source>
</evidence>
<proteinExistence type="predicted"/>
<protein>
    <submittedName>
        <fullName evidence="1">Uncharacterized protein</fullName>
    </submittedName>
</protein>
<sequence length="87" mass="9332">MPRANASRRKSLAATLLNISSSISDPSAPGRVEHWADEEYEYTEFHLPDRLATELDLSISGSTVLIRSIRGGVPVVRVLAEAAAAAV</sequence>
<dbReference type="EMBL" id="CP042997">
    <property type="protein sequence ID" value="QEH37494.1"/>
    <property type="molecule type" value="Genomic_DNA"/>
</dbReference>
<dbReference type="AlphaFoldDB" id="A0A5B9WB68"/>
<organism evidence="1 2">
    <name type="scientific">Aquisphaera giovannonii</name>
    <dbReference type="NCBI Taxonomy" id="406548"/>
    <lineage>
        <taxon>Bacteria</taxon>
        <taxon>Pseudomonadati</taxon>
        <taxon>Planctomycetota</taxon>
        <taxon>Planctomycetia</taxon>
        <taxon>Isosphaerales</taxon>
        <taxon>Isosphaeraceae</taxon>
        <taxon>Aquisphaera</taxon>
    </lineage>
</organism>